<gene>
    <name evidence="2" type="ORF">AcdelDRAFT_1054</name>
</gene>
<accession>C5T2C4</accession>
<evidence type="ECO:0000313" key="2">
    <source>
        <dbReference type="EMBL" id="EER61391.1"/>
    </source>
</evidence>
<feature type="region of interest" description="Disordered" evidence="1">
    <location>
        <begin position="1"/>
        <end position="27"/>
    </location>
</feature>
<sequence>MLRGVQDQAMPGRATPWPVAQHPDATERGCGRAQCIAPAQVSAAWVPTVTEGEAAAAGGAIRSSMTNVR</sequence>
<dbReference type="Proteomes" id="UP000003856">
    <property type="component" value="Unassembled WGS sequence"/>
</dbReference>
<keyword evidence="3" id="KW-1185">Reference proteome</keyword>
<comment type="caution">
    <text evidence="2">The sequence shown here is derived from an EMBL/GenBank/DDBJ whole genome shotgun (WGS) entry which is preliminary data.</text>
</comment>
<protein>
    <submittedName>
        <fullName evidence="2">Uncharacterized protein</fullName>
    </submittedName>
</protein>
<proteinExistence type="predicted"/>
<evidence type="ECO:0000313" key="3">
    <source>
        <dbReference type="Proteomes" id="UP000003856"/>
    </source>
</evidence>
<name>C5T2C4_ACIDE</name>
<evidence type="ECO:0000256" key="1">
    <source>
        <dbReference type="SAM" id="MobiDB-lite"/>
    </source>
</evidence>
<dbReference type="EMBL" id="ACQT01000018">
    <property type="protein sequence ID" value="EER61391.1"/>
    <property type="molecule type" value="Genomic_DNA"/>
</dbReference>
<organism evidence="2 3">
    <name type="scientific">Acidovorax delafieldii 2AN</name>
    <dbReference type="NCBI Taxonomy" id="573060"/>
    <lineage>
        <taxon>Bacteria</taxon>
        <taxon>Pseudomonadati</taxon>
        <taxon>Pseudomonadota</taxon>
        <taxon>Betaproteobacteria</taxon>
        <taxon>Burkholderiales</taxon>
        <taxon>Comamonadaceae</taxon>
        <taxon>Acidovorax</taxon>
    </lineage>
</organism>
<dbReference type="AlphaFoldDB" id="C5T2C4"/>
<reference evidence="2 3" key="1">
    <citation type="submission" date="2009-05" db="EMBL/GenBank/DDBJ databases">
        <title>The draft genome of Acidovorax delafieldii 2AN.</title>
        <authorList>
            <consortium name="US DOE Joint Genome Institute (JGI-PGF)"/>
            <person name="Lucas S."/>
            <person name="Copeland A."/>
            <person name="Lapidus A."/>
            <person name="Glavina del Rio T."/>
            <person name="Tice H."/>
            <person name="Bruce D."/>
            <person name="Goodwin L."/>
            <person name="Pitluck S."/>
            <person name="Larimer F."/>
            <person name="Land M.L."/>
            <person name="Hauser L."/>
            <person name="Shelobolina E.S."/>
            <person name="Picardal F."/>
            <person name="Roden E."/>
            <person name="Emerson D."/>
        </authorList>
    </citation>
    <scope>NUCLEOTIDE SEQUENCE [LARGE SCALE GENOMIC DNA]</scope>
    <source>
        <strain evidence="2 3">2AN</strain>
    </source>
</reference>